<dbReference type="GO" id="GO:0043805">
    <property type="term" value="F:indolepyruvate ferredoxin oxidoreductase activity"/>
    <property type="evidence" value="ECO:0007669"/>
    <property type="project" value="UniProtKB-UniRule"/>
</dbReference>
<evidence type="ECO:0000256" key="1">
    <source>
        <dbReference type="ARBA" id="ARBA00022723"/>
    </source>
</evidence>
<evidence type="ECO:0000256" key="2">
    <source>
        <dbReference type="ARBA" id="ARBA00023002"/>
    </source>
</evidence>
<dbReference type="GO" id="GO:0044281">
    <property type="term" value="P:small molecule metabolic process"/>
    <property type="evidence" value="ECO:0007669"/>
    <property type="project" value="UniProtKB-ARBA"/>
</dbReference>
<comment type="function">
    <text evidence="3">Catalyzes the ferredoxin-dependent oxidative decarboxylation of arylpyruvates.</text>
</comment>
<protein>
    <recommendedName>
        <fullName evidence="3">Indolepyruvate oxidoreductase subunit IorA</fullName>
        <shortName evidence="3">IOR</shortName>
        <ecNumber evidence="3">1.2.7.8</ecNumber>
    </recommendedName>
    <alternativeName>
        <fullName evidence="3">Indolepyruvate ferredoxin oxidoreductase subunit alpha</fullName>
    </alternativeName>
</protein>
<comment type="caution">
    <text evidence="6">The sequence shown here is derived from an EMBL/GenBank/DDBJ whole genome shotgun (WGS) entry which is preliminary data.</text>
</comment>
<comment type="catalytic activity">
    <reaction evidence="3">
        <text>indole-3-pyruvate + 2 oxidized [2Fe-2S]-[ferredoxin] + CoA = (indol-3-yl)acetyl-CoA + 2 reduced [2Fe-2S]-[ferredoxin] + CO2 + H(+)</text>
        <dbReference type="Rhea" id="RHEA:12645"/>
        <dbReference type="Rhea" id="RHEA-COMP:10000"/>
        <dbReference type="Rhea" id="RHEA-COMP:10001"/>
        <dbReference type="ChEBI" id="CHEBI:15378"/>
        <dbReference type="ChEBI" id="CHEBI:16526"/>
        <dbReference type="ChEBI" id="CHEBI:17640"/>
        <dbReference type="ChEBI" id="CHEBI:33737"/>
        <dbReference type="ChEBI" id="CHEBI:33738"/>
        <dbReference type="ChEBI" id="CHEBI:57271"/>
        <dbReference type="ChEBI" id="CHEBI:57287"/>
        <dbReference type="EC" id="1.2.7.8"/>
    </reaction>
</comment>
<dbReference type="CDD" id="cd02008">
    <property type="entry name" value="TPP_IOR_alpha"/>
    <property type="match status" value="1"/>
</dbReference>
<sequence length="541" mass="58780">MQKSLLLGVEAIAQGAIDAGMSGVYAYPGTPSTEITEYIQHSKVANERQIHSEWSANEKTAMETALGMSYAGKRTMVCMKHVGLNVAADCFMNAAITGANGGMIITIADDPSMHSSQNEQDSRVYGKFAMIPILEPSNQQEAYDMTRFGFELSEAFGTPVMMRITTRLAHSRAGVEPISEIVVENEMHLPEDKQQFVLLPGIARRRYKLLLSNQEKFEAASEDSQFNQYTEGSDKSLGVIACGLGYNYLMENYPDGNCPFPVLKVSQYPLPRKMMEKITSECDKVMVLEEGYPVVEELLKGYLGKEAVIGRLDGTLSRDGELTPDMVAKALGMEVEEGMAIPDLVAARPPALCVGCSHHDVYKALNEVIAEYGEGRVFSDIGCYTLGALPPYRAINTCVDMGASITMAKGAADAGLIPAVAMIGDSTFTHSGMTGLLDAINENSPITVIISDNESISMTGGQKSSAKGKLESICEGLGVDPEHIKVFTSLPKKHEEVKDIIRKECDYQGVSVIIPRRICVQKNVRDQKIKKAMKAKAAAKA</sequence>
<feature type="domain" description="Thiamine pyrophosphate enzyme TPP-binding" evidence="5">
    <location>
        <begin position="380"/>
        <end position="513"/>
    </location>
</feature>
<comment type="cofactor">
    <cofactor evidence="3">
        <name>[4Fe-4S] cluster</name>
        <dbReference type="ChEBI" id="CHEBI:49883"/>
    </cofactor>
    <text evidence="3">Binds 2 [4Fe-4S] clusters. In this family the first cluster has a non-standard and varying [4Fe-4S] binding motif CX(2)CX(2)CX(4-5)CP.</text>
</comment>
<dbReference type="GO" id="GO:0051539">
    <property type="term" value="F:4 iron, 4 sulfur cluster binding"/>
    <property type="evidence" value="ECO:0007669"/>
    <property type="project" value="UniProtKB-UniRule"/>
</dbReference>
<dbReference type="PIRSF" id="PIRSF006439">
    <property type="entry name" value="Indolepyruvate_ferr_oxidored"/>
    <property type="match status" value="1"/>
</dbReference>
<dbReference type="GO" id="GO:0030976">
    <property type="term" value="F:thiamine pyrophosphate binding"/>
    <property type="evidence" value="ECO:0007669"/>
    <property type="project" value="InterPro"/>
</dbReference>
<dbReference type="EMBL" id="SHKN01000004">
    <property type="protein sequence ID" value="RZT91766.1"/>
    <property type="molecule type" value="Genomic_DNA"/>
</dbReference>
<keyword evidence="3" id="KW-0813">Transport</keyword>
<accession>A0A4Q7V5F3</accession>
<dbReference type="InterPro" id="IPR017721">
    <property type="entry name" value="IorA"/>
</dbReference>
<evidence type="ECO:0000313" key="6">
    <source>
        <dbReference type="EMBL" id="RZT91766.1"/>
    </source>
</evidence>
<dbReference type="GO" id="GO:0046872">
    <property type="term" value="F:metal ion binding"/>
    <property type="evidence" value="ECO:0007669"/>
    <property type="project" value="UniProtKB-UniRule"/>
</dbReference>
<evidence type="ECO:0000259" key="4">
    <source>
        <dbReference type="Pfam" id="PF01855"/>
    </source>
</evidence>
<dbReference type="CDD" id="cd07034">
    <property type="entry name" value="TPP_PYR_PFOR_IOR-alpha_like"/>
    <property type="match status" value="1"/>
</dbReference>
<dbReference type="InterPro" id="IPR002880">
    <property type="entry name" value="Pyrv_Fd/Flavodoxin_OxRdtase_N"/>
</dbReference>
<dbReference type="Pfam" id="PF02775">
    <property type="entry name" value="TPP_enzyme_C"/>
    <property type="match status" value="1"/>
</dbReference>
<dbReference type="InterPro" id="IPR011766">
    <property type="entry name" value="TPP_enzyme_TPP-bd"/>
</dbReference>
<dbReference type="SUPFAM" id="SSF52518">
    <property type="entry name" value="Thiamin diphosphate-binding fold (THDP-binding)"/>
    <property type="match status" value="2"/>
</dbReference>
<organism evidence="6 7">
    <name type="scientific">Ancylomarina subtilis</name>
    <dbReference type="NCBI Taxonomy" id="1639035"/>
    <lineage>
        <taxon>Bacteria</taxon>
        <taxon>Pseudomonadati</taxon>
        <taxon>Bacteroidota</taxon>
        <taxon>Bacteroidia</taxon>
        <taxon>Marinilabiliales</taxon>
        <taxon>Marinifilaceae</taxon>
        <taxon>Ancylomarina</taxon>
    </lineage>
</organism>
<dbReference type="RefSeq" id="WP_130308343.1">
    <property type="nucleotide sequence ID" value="NZ_SHKN01000004.1"/>
</dbReference>
<keyword evidence="3" id="KW-0408">Iron</keyword>
<dbReference type="Pfam" id="PF01855">
    <property type="entry name" value="POR_N"/>
    <property type="match status" value="1"/>
</dbReference>
<keyword evidence="6" id="KW-0670">Pyruvate</keyword>
<keyword evidence="3" id="KW-0249">Electron transport</keyword>
<dbReference type="AlphaFoldDB" id="A0A4Q7V5F3"/>
<proteinExistence type="predicted"/>
<dbReference type="OrthoDB" id="9804603at2"/>
<dbReference type="PANTHER" id="PTHR43710:SF5">
    <property type="entry name" value="INDOLEPYRUVATE FERREDOXIN OXIDOREDUCTASE ALPHA SUBUNIT"/>
    <property type="match status" value="1"/>
</dbReference>
<evidence type="ECO:0000259" key="5">
    <source>
        <dbReference type="Pfam" id="PF02775"/>
    </source>
</evidence>
<keyword evidence="3" id="KW-0004">4Fe-4S</keyword>
<name>A0A4Q7V5F3_9BACT</name>
<dbReference type="Proteomes" id="UP000293562">
    <property type="component" value="Unassembled WGS sequence"/>
</dbReference>
<dbReference type="InterPro" id="IPR045025">
    <property type="entry name" value="HACL1-like"/>
</dbReference>
<keyword evidence="1 3" id="KW-0479">Metal-binding</keyword>
<keyword evidence="3" id="KW-0411">Iron-sulfur</keyword>
<dbReference type="InterPro" id="IPR029061">
    <property type="entry name" value="THDP-binding"/>
</dbReference>
<dbReference type="Gene3D" id="3.40.50.970">
    <property type="match status" value="2"/>
</dbReference>
<reference evidence="6 7" key="1">
    <citation type="submission" date="2019-02" db="EMBL/GenBank/DDBJ databases">
        <title>Genomic Encyclopedia of Type Strains, Phase IV (KMG-IV): sequencing the most valuable type-strain genomes for metagenomic binning, comparative biology and taxonomic classification.</title>
        <authorList>
            <person name="Goeker M."/>
        </authorList>
    </citation>
    <scope>NUCLEOTIDE SEQUENCE [LARGE SCALE GENOMIC DNA]</scope>
    <source>
        <strain evidence="6 7">DSM 28825</strain>
    </source>
</reference>
<evidence type="ECO:0000256" key="3">
    <source>
        <dbReference type="PIRNR" id="PIRNR006439"/>
    </source>
</evidence>
<keyword evidence="7" id="KW-1185">Reference proteome</keyword>
<dbReference type="EC" id="1.2.7.8" evidence="3"/>
<feature type="domain" description="Pyruvate flavodoxin/ferredoxin oxidoreductase pyrimidine binding" evidence="4">
    <location>
        <begin position="15"/>
        <end position="184"/>
    </location>
</feature>
<gene>
    <name evidence="6" type="ORF">EV201_2979</name>
</gene>
<dbReference type="PANTHER" id="PTHR43710">
    <property type="entry name" value="2-HYDROXYACYL-COA LYASE"/>
    <property type="match status" value="1"/>
</dbReference>
<dbReference type="FunFam" id="3.40.50.970:FF:000039">
    <property type="entry name" value="Indolepyruvate oxidoreductase subunit IorA"/>
    <property type="match status" value="1"/>
</dbReference>
<keyword evidence="2 3" id="KW-0560">Oxidoreductase</keyword>
<evidence type="ECO:0000313" key="7">
    <source>
        <dbReference type="Proteomes" id="UP000293562"/>
    </source>
</evidence>